<keyword evidence="3 9" id="KW-0489">Methyltransferase</keyword>
<dbReference type="EMBL" id="OBEK01000001">
    <property type="protein sequence ID" value="SNZ04304.1"/>
    <property type="molecule type" value="Genomic_DNA"/>
</dbReference>
<dbReference type="PANTHER" id="PTHR33841:SF5">
    <property type="entry name" value="DNA METHYLASE (MODIFICATION METHYLASE) (METHYLTRANSFERASE)-RELATED"/>
    <property type="match status" value="1"/>
</dbReference>
<comment type="catalytic activity">
    <reaction evidence="6">
        <text>a 2'-deoxyadenosine in DNA + S-adenosyl-L-methionine = an N(6)-methyl-2'-deoxyadenosine in DNA + S-adenosyl-L-homocysteine + H(+)</text>
        <dbReference type="Rhea" id="RHEA:15197"/>
        <dbReference type="Rhea" id="RHEA-COMP:12418"/>
        <dbReference type="Rhea" id="RHEA-COMP:12419"/>
        <dbReference type="ChEBI" id="CHEBI:15378"/>
        <dbReference type="ChEBI" id="CHEBI:57856"/>
        <dbReference type="ChEBI" id="CHEBI:59789"/>
        <dbReference type="ChEBI" id="CHEBI:90615"/>
        <dbReference type="ChEBI" id="CHEBI:90616"/>
        <dbReference type="EC" id="2.1.1.72"/>
    </reaction>
</comment>
<dbReference type="InterPro" id="IPR011639">
    <property type="entry name" value="MethylTrfase_TaqI-like_dom"/>
</dbReference>
<dbReference type="InterPro" id="IPR029063">
    <property type="entry name" value="SAM-dependent_MTases_sf"/>
</dbReference>
<dbReference type="EC" id="2.1.1.72" evidence="2"/>
<dbReference type="Pfam" id="PF07669">
    <property type="entry name" value="Eco57I"/>
    <property type="match status" value="1"/>
</dbReference>
<organism evidence="9 10">
    <name type="scientific">Terribacillus aidingensis</name>
    <dbReference type="NCBI Taxonomy" id="586416"/>
    <lineage>
        <taxon>Bacteria</taxon>
        <taxon>Bacillati</taxon>
        <taxon>Bacillota</taxon>
        <taxon>Bacilli</taxon>
        <taxon>Bacillales</taxon>
        <taxon>Bacillaceae</taxon>
        <taxon>Terribacillus</taxon>
    </lineage>
</organism>
<name>A0A285N4A3_9BACI</name>
<dbReference type="AlphaFoldDB" id="A0A285N4A3"/>
<comment type="similarity">
    <text evidence="1">Belongs to the N(4)/N(6)-methyltransferase family.</text>
</comment>
<keyword evidence="10" id="KW-1185">Reference proteome</keyword>
<gene>
    <name evidence="9" type="ORF">SAMN05421503_0600</name>
</gene>
<keyword evidence="4 9" id="KW-0808">Transferase</keyword>
<dbReference type="SUPFAM" id="SSF53335">
    <property type="entry name" value="S-adenosyl-L-methionine-dependent methyltransferases"/>
    <property type="match status" value="1"/>
</dbReference>
<dbReference type="PROSITE" id="PS00092">
    <property type="entry name" value="N6_MTASE"/>
    <property type="match status" value="1"/>
</dbReference>
<sequence>MEEHRLEESYLNTSSALHRRHYGQYFTPDAIADMMKKWVLHNLGGERLLDPAVGLGKLIKNIPSTYKIDAYEEDSVILDANRNFFTSQSAVELHERDFLSEGWDTKYDGILCNPPYIPFRNEDEREIYLNLFRQRMDITLSTYTNFYGLFLLKALHQLNENGRAAFIVPSDFLNARYGTKIKEYLLLDRSLSMIINTDIQMGWFKGAATTSSLLLFDKSRKTDTIEFIRSQSDSELEQAAAYITSSREKPIGIVRRLQDLNPASKWRLHFYQENQKRFTNVQPLNHFAAAKHGIKTGSNQYFCFNNSKVKQWQIGQQHFLPALSKSSQLKDFFFTYIDYKRLVRKDEQMLLLHVDDTQEQDHAVMQYLADGKAHRVDQRHTIRSRIPWYRFPVLDPAPILVSVFNRKSIQIVRNKTNVRHLDQLIGIYFYEEYEQDIDLFMAYFLSDRAQELMANPHKEYGKDLKKLEAKDVNTSLVLDVQALTEEQKQEILDIYGRLEYLIIHDGDNREKTHHLQMLNDVFNALIRPCEDENGVSYNITGEA</sequence>
<accession>A0A285N4A3</accession>
<evidence type="ECO:0000256" key="6">
    <source>
        <dbReference type="ARBA" id="ARBA00047942"/>
    </source>
</evidence>
<evidence type="ECO:0000256" key="4">
    <source>
        <dbReference type="ARBA" id="ARBA00022679"/>
    </source>
</evidence>
<dbReference type="Pfam" id="PF22837">
    <property type="entry name" value="M_Eco57I_C"/>
    <property type="match status" value="1"/>
</dbReference>
<evidence type="ECO:0000259" key="7">
    <source>
        <dbReference type="Pfam" id="PF07669"/>
    </source>
</evidence>
<dbReference type="PANTHER" id="PTHR33841">
    <property type="entry name" value="DNA METHYLTRANSFERASE YEEA-RELATED"/>
    <property type="match status" value="1"/>
</dbReference>
<evidence type="ECO:0000256" key="2">
    <source>
        <dbReference type="ARBA" id="ARBA00011900"/>
    </source>
</evidence>
<evidence type="ECO:0000259" key="8">
    <source>
        <dbReference type="Pfam" id="PF22837"/>
    </source>
</evidence>
<protein>
    <recommendedName>
        <fullName evidence="2">site-specific DNA-methyltransferase (adenine-specific)</fullName>
        <ecNumber evidence="2">2.1.1.72</ecNumber>
    </recommendedName>
</protein>
<evidence type="ECO:0000256" key="5">
    <source>
        <dbReference type="ARBA" id="ARBA00022691"/>
    </source>
</evidence>
<dbReference type="RefSeq" id="WP_179636785.1">
    <property type="nucleotide sequence ID" value="NZ_OBEK01000001.1"/>
</dbReference>
<evidence type="ECO:0000313" key="10">
    <source>
        <dbReference type="Proteomes" id="UP000219356"/>
    </source>
</evidence>
<reference evidence="10" key="1">
    <citation type="submission" date="2017-09" db="EMBL/GenBank/DDBJ databases">
        <authorList>
            <person name="Varghese N."/>
            <person name="Submissions S."/>
        </authorList>
    </citation>
    <scope>NUCLEOTIDE SEQUENCE [LARGE SCALE GENOMIC DNA]</scope>
    <source>
        <strain evidence="10">CGMCC 1.8913</strain>
    </source>
</reference>
<dbReference type="Proteomes" id="UP000219356">
    <property type="component" value="Unassembled WGS sequence"/>
</dbReference>
<dbReference type="PRINTS" id="PR00507">
    <property type="entry name" value="N12N6MTFRASE"/>
</dbReference>
<keyword evidence="5" id="KW-0949">S-adenosyl-L-methionine</keyword>
<feature type="domain" description="Type II methyltransferase M.TaqI-like" evidence="7">
    <location>
        <begin position="75"/>
        <end position="197"/>
    </location>
</feature>
<dbReference type="InterPro" id="IPR002052">
    <property type="entry name" value="DNA_methylase_N6_adenine_CS"/>
</dbReference>
<feature type="domain" description="Type II methyltransferase M.Eco57I C-terminal" evidence="8">
    <location>
        <begin position="278"/>
        <end position="449"/>
    </location>
</feature>
<proteinExistence type="inferred from homology"/>
<evidence type="ECO:0000256" key="1">
    <source>
        <dbReference type="ARBA" id="ARBA00006594"/>
    </source>
</evidence>
<dbReference type="GO" id="GO:0006304">
    <property type="term" value="P:DNA modification"/>
    <property type="evidence" value="ECO:0007669"/>
    <property type="project" value="InterPro"/>
</dbReference>
<evidence type="ECO:0000313" key="9">
    <source>
        <dbReference type="EMBL" id="SNZ04304.1"/>
    </source>
</evidence>
<dbReference type="GO" id="GO:0009007">
    <property type="term" value="F:site-specific DNA-methyltransferase (adenine-specific) activity"/>
    <property type="evidence" value="ECO:0007669"/>
    <property type="project" value="UniProtKB-EC"/>
</dbReference>
<dbReference type="InterPro" id="IPR050953">
    <property type="entry name" value="N4_N6_ade-DNA_methylase"/>
</dbReference>
<dbReference type="STRING" id="586416.GZ22_14945"/>
<dbReference type="GO" id="GO:0003676">
    <property type="term" value="F:nucleic acid binding"/>
    <property type="evidence" value="ECO:0007669"/>
    <property type="project" value="InterPro"/>
</dbReference>
<dbReference type="InterPro" id="IPR054520">
    <property type="entry name" value="M_Eco57I_C"/>
</dbReference>
<dbReference type="Gene3D" id="3.40.50.150">
    <property type="entry name" value="Vaccinia Virus protein VP39"/>
    <property type="match status" value="1"/>
</dbReference>
<dbReference type="GO" id="GO:0032259">
    <property type="term" value="P:methylation"/>
    <property type="evidence" value="ECO:0007669"/>
    <property type="project" value="UniProtKB-KW"/>
</dbReference>
<evidence type="ECO:0000256" key="3">
    <source>
        <dbReference type="ARBA" id="ARBA00022603"/>
    </source>
</evidence>